<dbReference type="KEGG" id="cli:Clim_0807"/>
<sequence>MLSASFREHALQEEKMILDEAEAKRRKKREKEMKKAIMTASPSADEASRMTAVITAAVHAHATR</sequence>
<dbReference type="AlphaFoldDB" id="B3EI57"/>
<dbReference type="Proteomes" id="UP000008841">
    <property type="component" value="Chromosome"/>
</dbReference>
<evidence type="ECO:0000256" key="1">
    <source>
        <dbReference type="SAM" id="MobiDB-lite"/>
    </source>
</evidence>
<proteinExistence type="predicted"/>
<organism evidence="2 3">
    <name type="scientific">Chlorobium limicola (strain DSM 245 / NBRC 103803 / 6330)</name>
    <dbReference type="NCBI Taxonomy" id="290315"/>
    <lineage>
        <taxon>Bacteria</taxon>
        <taxon>Pseudomonadati</taxon>
        <taxon>Chlorobiota</taxon>
        <taxon>Chlorobiia</taxon>
        <taxon>Chlorobiales</taxon>
        <taxon>Chlorobiaceae</taxon>
        <taxon>Chlorobium/Pelodictyon group</taxon>
        <taxon>Chlorobium</taxon>
    </lineage>
</organism>
<gene>
    <name evidence="2" type="ordered locus">Clim_0807</name>
</gene>
<dbReference type="HOGENOM" id="CLU_186110_0_0_10"/>
<dbReference type="STRING" id="290315.Clim_0807"/>
<protein>
    <submittedName>
        <fullName evidence="2">Sodium pump decarboxylase, gamma subunit</fullName>
    </submittedName>
</protein>
<accession>B3EI57</accession>
<name>B3EI57_CHLL2</name>
<feature type="region of interest" description="Disordered" evidence="1">
    <location>
        <begin position="23"/>
        <end position="48"/>
    </location>
</feature>
<evidence type="ECO:0000313" key="3">
    <source>
        <dbReference type="Proteomes" id="UP000008841"/>
    </source>
</evidence>
<reference evidence="2 3" key="1">
    <citation type="submission" date="2008-05" db="EMBL/GenBank/DDBJ databases">
        <title>Complete sequence of Chlorobium limicola DSM 245.</title>
        <authorList>
            <consortium name="US DOE Joint Genome Institute"/>
            <person name="Lucas S."/>
            <person name="Copeland A."/>
            <person name="Lapidus A."/>
            <person name="Glavina del Rio T."/>
            <person name="Dalin E."/>
            <person name="Tice H."/>
            <person name="Bruce D."/>
            <person name="Goodwin L."/>
            <person name="Pitluck S."/>
            <person name="Schmutz J."/>
            <person name="Larimer F."/>
            <person name="Land M."/>
            <person name="Hauser L."/>
            <person name="Kyrpides N."/>
            <person name="Ovchinnikova G."/>
            <person name="Zhao F."/>
            <person name="Li T."/>
            <person name="Liu Z."/>
            <person name="Overmann J."/>
            <person name="Bryant D.A."/>
            <person name="Richardson P."/>
        </authorList>
    </citation>
    <scope>NUCLEOTIDE SEQUENCE [LARGE SCALE GENOMIC DNA]</scope>
    <source>
        <strain evidence="3">DSM 245 / NBRC 103803 / 6330</strain>
    </source>
</reference>
<dbReference type="EMBL" id="CP001097">
    <property type="protein sequence ID" value="ACD89887.1"/>
    <property type="molecule type" value="Genomic_DNA"/>
</dbReference>
<evidence type="ECO:0000313" key="2">
    <source>
        <dbReference type="EMBL" id="ACD89887.1"/>
    </source>
</evidence>
<dbReference type="RefSeq" id="WP_012465766.1">
    <property type="nucleotide sequence ID" value="NC_010803.1"/>
</dbReference>